<feature type="transmembrane region" description="Helical" evidence="6">
    <location>
        <begin position="154"/>
        <end position="176"/>
    </location>
</feature>
<feature type="compositionally biased region" description="Polar residues" evidence="5">
    <location>
        <begin position="315"/>
        <end position="327"/>
    </location>
</feature>
<protein>
    <recommendedName>
        <fullName evidence="9">Sugar phosphate transporter domain-containing protein</fullName>
    </recommendedName>
</protein>
<evidence type="ECO:0000256" key="6">
    <source>
        <dbReference type="SAM" id="Phobius"/>
    </source>
</evidence>
<evidence type="ECO:0000256" key="5">
    <source>
        <dbReference type="SAM" id="MobiDB-lite"/>
    </source>
</evidence>
<proteinExistence type="predicted"/>
<keyword evidence="3 6" id="KW-1133">Transmembrane helix</keyword>
<dbReference type="EMBL" id="CAJNDS010002604">
    <property type="protein sequence ID" value="CAE7541909.1"/>
    <property type="molecule type" value="Genomic_DNA"/>
</dbReference>
<keyword evidence="4 6" id="KW-0472">Membrane</keyword>
<comment type="subcellular location">
    <subcellularLocation>
        <location evidence="1">Membrane</location>
        <topology evidence="1">Multi-pass membrane protein</topology>
    </subcellularLocation>
</comment>
<comment type="caution">
    <text evidence="7">The sequence shown here is derived from an EMBL/GenBank/DDBJ whole genome shotgun (WGS) entry which is preliminary data.</text>
</comment>
<keyword evidence="8" id="KW-1185">Reference proteome</keyword>
<feature type="transmembrane region" description="Helical" evidence="6">
    <location>
        <begin position="256"/>
        <end position="276"/>
    </location>
</feature>
<feature type="transmembrane region" description="Helical" evidence="6">
    <location>
        <begin position="188"/>
        <end position="206"/>
    </location>
</feature>
<evidence type="ECO:0008006" key="9">
    <source>
        <dbReference type="Google" id="ProtNLM"/>
    </source>
</evidence>
<reference evidence="7" key="1">
    <citation type="submission" date="2021-02" db="EMBL/GenBank/DDBJ databases">
        <authorList>
            <person name="Dougan E. K."/>
            <person name="Rhodes N."/>
            <person name="Thang M."/>
            <person name="Chan C."/>
        </authorList>
    </citation>
    <scope>NUCLEOTIDE SEQUENCE</scope>
</reference>
<sequence length="349" mass="37180">MGFASRAKLVLVALGHPLKNILTQPLVSGPFPYPLLLVAVNQLSNVVLGVCAWSCGGLPLTGKPSPRDYMRVYGPIAFLRFSFNACRTISLMYLTLPMFVIVSCVKTPLTYVVSTLLGMDHCSIRMSLVMLGIWLATLSAVLCGHHDFEKATVAQIPGISFSLAAAVSDVALNLLIQKAAKDVPSLTLLARTTPLYTCFAIAGVGIFEASQLRQDAALPFPPSASWAYWLMAGTCILSPLLGYVDCETVGNFGAVGYALVARFHGVLMFAVGIFIFRQPFTWAQVVSYIALMLLLVAAAKWKADARRLAKGCDDSASSGESTGSEQPTAIGCASDSGSEAKHDTEGDSQ</sequence>
<feature type="compositionally biased region" description="Basic and acidic residues" evidence="5">
    <location>
        <begin position="338"/>
        <end position="349"/>
    </location>
</feature>
<dbReference type="InterPro" id="IPR050186">
    <property type="entry name" value="TPT_transporter"/>
</dbReference>
<evidence type="ECO:0000256" key="2">
    <source>
        <dbReference type="ARBA" id="ARBA00022692"/>
    </source>
</evidence>
<feature type="transmembrane region" description="Helical" evidence="6">
    <location>
        <begin position="282"/>
        <end position="301"/>
    </location>
</feature>
<evidence type="ECO:0000256" key="4">
    <source>
        <dbReference type="ARBA" id="ARBA00023136"/>
    </source>
</evidence>
<evidence type="ECO:0000313" key="7">
    <source>
        <dbReference type="EMBL" id="CAE7541909.1"/>
    </source>
</evidence>
<gene>
    <name evidence="7" type="ORF">SNAT2548_LOCUS30382</name>
</gene>
<feature type="transmembrane region" description="Helical" evidence="6">
    <location>
        <begin position="226"/>
        <end position="244"/>
    </location>
</feature>
<dbReference type="GO" id="GO:0016020">
    <property type="term" value="C:membrane"/>
    <property type="evidence" value="ECO:0007669"/>
    <property type="project" value="UniProtKB-SubCell"/>
</dbReference>
<dbReference type="Proteomes" id="UP000604046">
    <property type="component" value="Unassembled WGS sequence"/>
</dbReference>
<organism evidence="7 8">
    <name type="scientific">Symbiodinium natans</name>
    <dbReference type="NCBI Taxonomy" id="878477"/>
    <lineage>
        <taxon>Eukaryota</taxon>
        <taxon>Sar</taxon>
        <taxon>Alveolata</taxon>
        <taxon>Dinophyceae</taxon>
        <taxon>Suessiales</taxon>
        <taxon>Symbiodiniaceae</taxon>
        <taxon>Symbiodinium</taxon>
    </lineage>
</organism>
<evidence type="ECO:0000256" key="1">
    <source>
        <dbReference type="ARBA" id="ARBA00004141"/>
    </source>
</evidence>
<keyword evidence="2 6" id="KW-0812">Transmembrane</keyword>
<dbReference type="PANTHER" id="PTHR11132">
    <property type="entry name" value="SOLUTE CARRIER FAMILY 35"/>
    <property type="match status" value="1"/>
</dbReference>
<accession>A0A812TWN3</accession>
<feature type="region of interest" description="Disordered" evidence="5">
    <location>
        <begin position="311"/>
        <end position="349"/>
    </location>
</feature>
<name>A0A812TWN3_9DINO</name>
<feature type="transmembrane region" description="Helical" evidence="6">
    <location>
        <begin position="126"/>
        <end position="148"/>
    </location>
</feature>
<feature type="transmembrane region" description="Helical" evidence="6">
    <location>
        <begin position="99"/>
        <end position="119"/>
    </location>
</feature>
<dbReference type="AlphaFoldDB" id="A0A812TWN3"/>
<evidence type="ECO:0000256" key="3">
    <source>
        <dbReference type="ARBA" id="ARBA00022989"/>
    </source>
</evidence>
<evidence type="ECO:0000313" key="8">
    <source>
        <dbReference type="Proteomes" id="UP000604046"/>
    </source>
</evidence>
<dbReference type="OrthoDB" id="10608759at2759"/>